<dbReference type="InterPro" id="IPR028892">
    <property type="entry name" value="ADE"/>
</dbReference>
<feature type="binding site" evidence="5">
    <location>
        <position position="19"/>
    </location>
    <ligand>
        <name>Zn(2+)</name>
        <dbReference type="ChEBI" id="CHEBI:29105"/>
        <note>catalytic</note>
    </ligand>
</feature>
<dbReference type="InterPro" id="IPR032466">
    <property type="entry name" value="Metal_Hydrolase"/>
</dbReference>
<keyword evidence="1 5" id="KW-0479">Metal-binding</keyword>
<dbReference type="NCBIfam" id="NF006850">
    <property type="entry name" value="PRK09358.1-6"/>
    <property type="match status" value="1"/>
</dbReference>
<dbReference type="InterPro" id="IPR001365">
    <property type="entry name" value="A_deaminase_dom"/>
</dbReference>
<organism evidence="7 8">
    <name type="scientific">Gaoshiqia sediminis</name>
    <dbReference type="NCBI Taxonomy" id="2986998"/>
    <lineage>
        <taxon>Bacteria</taxon>
        <taxon>Pseudomonadati</taxon>
        <taxon>Bacteroidota</taxon>
        <taxon>Bacteroidia</taxon>
        <taxon>Marinilabiliales</taxon>
        <taxon>Prolixibacteraceae</taxon>
        <taxon>Gaoshiqia</taxon>
    </lineage>
</organism>
<evidence type="ECO:0000256" key="5">
    <source>
        <dbReference type="HAMAP-Rule" id="MF_01962"/>
    </source>
</evidence>
<dbReference type="Gene3D" id="3.20.20.140">
    <property type="entry name" value="Metal-dependent hydrolases"/>
    <property type="match status" value="1"/>
</dbReference>
<feature type="binding site" evidence="5">
    <location>
        <position position="279"/>
    </location>
    <ligand>
        <name>substrate</name>
    </ligand>
</feature>
<keyword evidence="8" id="KW-1185">Reference proteome</keyword>
<dbReference type="InterPro" id="IPR006330">
    <property type="entry name" value="Ado/ade_deaminase"/>
</dbReference>
<keyword evidence="4 5" id="KW-0546">Nucleotide metabolism</keyword>
<comment type="cofactor">
    <cofactor evidence="5">
        <name>Zn(2+)</name>
        <dbReference type="ChEBI" id="CHEBI:29105"/>
    </cofactor>
    <text evidence="5">Binds 1 zinc ion per subunit.</text>
</comment>
<dbReference type="EC" id="3.5.4.2" evidence="5"/>
<comment type="catalytic activity">
    <reaction evidence="5">
        <text>adenine + H2O + H(+) = hypoxanthine + NH4(+)</text>
        <dbReference type="Rhea" id="RHEA:23688"/>
        <dbReference type="ChEBI" id="CHEBI:15377"/>
        <dbReference type="ChEBI" id="CHEBI:15378"/>
        <dbReference type="ChEBI" id="CHEBI:16708"/>
        <dbReference type="ChEBI" id="CHEBI:17368"/>
        <dbReference type="ChEBI" id="CHEBI:28938"/>
        <dbReference type="EC" id="3.5.4.2"/>
    </reaction>
</comment>
<comment type="caution">
    <text evidence="7">The sequence shown here is derived from an EMBL/GenBank/DDBJ whole genome shotgun (WGS) entry which is preliminary data.</text>
</comment>
<evidence type="ECO:0000313" key="7">
    <source>
        <dbReference type="EMBL" id="MCW0484856.1"/>
    </source>
</evidence>
<comment type="similarity">
    <text evidence="5">Belongs to the metallo-dependent hydrolases superfamily. Adenosine and AMP deaminases family. Adenine deaminase type 2 subfamily.</text>
</comment>
<feature type="domain" description="Adenosine deaminase" evidence="6">
    <location>
        <begin position="12"/>
        <end position="331"/>
    </location>
</feature>
<dbReference type="PANTHER" id="PTHR43114:SF6">
    <property type="entry name" value="ADENINE DEAMINASE"/>
    <property type="match status" value="1"/>
</dbReference>
<proteinExistence type="inferred from homology"/>
<sequence length="336" mass="37924">MSDLSNFIAGLPKAELHLHIEGTLEPELLFKLAQRNQIPLKYQSVDELKQAYRFSNLQDFLNIYYEGANVLREEQDFYDLTWAYLLKCREQHVVHTEIFFDPQTHTSRGILFATVINGINHALQDAHDKLGISSRLIMCFLRHLDEASAFQALEQALDYKDLIVGVGLDSSEKGNPPSKFERVFAKAREEGFLTVAHAGEEGPVEYVREAVDLLKVFRIDHGNASINDEQLAVELVRRQIPLTVCPLSNLALKVVPDLENHPLKKLLDRGLLVTVNSDDPAYFGGYINENYLAIAEALSLSKADLCLLAKNSFRGSLLTAKEQEKHLNSVDSFCRQ</sequence>
<feature type="binding site" evidence="5">
    <location>
        <position position="197"/>
    </location>
    <ligand>
        <name>Zn(2+)</name>
        <dbReference type="ChEBI" id="CHEBI:29105"/>
        <note>catalytic</note>
    </ligand>
</feature>
<feature type="site" description="Important for catalytic activity" evidence="5">
    <location>
        <position position="221"/>
    </location>
</feature>
<feature type="binding site" evidence="5">
    <location>
        <position position="278"/>
    </location>
    <ligand>
        <name>Zn(2+)</name>
        <dbReference type="ChEBI" id="CHEBI:29105"/>
        <note>catalytic</note>
    </ligand>
</feature>
<accession>A0AA41YAR6</accession>
<keyword evidence="2 5" id="KW-0378">Hydrolase</keyword>
<evidence type="ECO:0000256" key="3">
    <source>
        <dbReference type="ARBA" id="ARBA00022833"/>
    </source>
</evidence>
<feature type="active site" description="Proton donor" evidence="5">
    <location>
        <position position="200"/>
    </location>
</feature>
<dbReference type="PANTHER" id="PTHR43114">
    <property type="entry name" value="ADENINE DEAMINASE"/>
    <property type="match status" value="1"/>
</dbReference>
<dbReference type="GO" id="GO:0009117">
    <property type="term" value="P:nucleotide metabolic process"/>
    <property type="evidence" value="ECO:0007669"/>
    <property type="project" value="UniProtKB-KW"/>
</dbReference>
<evidence type="ECO:0000256" key="1">
    <source>
        <dbReference type="ARBA" id="ARBA00022723"/>
    </source>
</evidence>
<dbReference type="RefSeq" id="WP_282593448.1">
    <property type="nucleotide sequence ID" value="NZ_JAPAAF010000057.1"/>
</dbReference>
<dbReference type="GO" id="GO:0000034">
    <property type="term" value="F:adenine deaminase activity"/>
    <property type="evidence" value="ECO:0007669"/>
    <property type="project" value="UniProtKB-UniRule"/>
</dbReference>
<dbReference type="Pfam" id="PF00962">
    <property type="entry name" value="A_deaminase"/>
    <property type="match status" value="1"/>
</dbReference>
<evidence type="ECO:0000313" key="8">
    <source>
        <dbReference type="Proteomes" id="UP001163821"/>
    </source>
</evidence>
<feature type="binding site" evidence="5">
    <location>
        <position position="17"/>
    </location>
    <ligand>
        <name>Zn(2+)</name>
        <dbReference type="ChEBI" id="CHEBI:29105"/>
        <note>catalytic</note>
    </ligand>
</feature>
<dbReference type="NCBIfam" id="TIGR01430">
    <property type="entry name" value="aden_deam"/>
    <property type="match status" value="1"/>
</dbReference>
<comment type="function">
    <text evidence="5">Catalyzes the hydrolytic deamination of adenine to hypoxanthine. Plays an important role in the purine salvage pathway and in nitrogen catabolism.</text>
</comment>
<evidence type="ECO:0000256" key="2">
    <source>
        <dbReference type="ARBA" id="ARBA00022801"/>
    </source>
</evidence>
<dbReference type="AlphaFoldDB" id="A0AA41YAR6"/>
<dbReference type="EMBL" id="JAPAAF010000057">
    <property type="protein sequence ID" value="MCW0484856.1"/>
    <property type="molecule type" value="Genomic_DNA"/>
</dbReference>
<name>A0AA41YAR6_9BACT</name>
<reference evidence="7" key="1">
    <citation type="submission" date="2022-10" db="EMBL/GenBank/DDBJ databases">
        <title>Gaoshiqiia sediminis gen. nov., sp. nov., isolated from coastal sediment.</title>
        <authorList>
            <person name="Yu W.X."/>
            <person name="Mu D.S."/>
            <person name="Du J.Z."/>
            <person name="Liang Y.Q."/>
        </authorList>
    </citation>
    <scope>NUCLEOTIDE SEQUENCE</scope>
    <source>
        <strain evidence="7">A06</strain>
    </source>
</reference>
<dbReference type="GO" id="GO:0006146">
    <property type="term" value="P:adenine catabolic process"/>
    <property type="evidence" value="ECO:0007669"/>
    <property type="project" value="UniProtKB-UniRule"/>
</dbReference>
<dbReference type="CDD" id="cd01320">
    <property type="entry name" value="ADA"/>
    <property type="match status" value="1"/>
</dbReference>
<dbReference type="FunFam" id="3.20.20.140:FF:000039">
    <property type="entry name" value="Adenine deaminase"/>
    <property type="match status" value="1"/>
</dbReference>
<dbReference type="HAMAP" id="MF_01962">
    <property type="entry name" value="Adenine_deaminase"/>
    <property type="match status" value="1"/>
</dbReference>
<dbReference type="SUPFAM" id="SSF51556">
    <property type="entry name" value="Metallo-dependent hydrolases"/>
    <property type="match status" value="1"/>
</dbReference>
<dbReference type="GO" id="GO:0008270">
    <property type="term" value="F:zinc ion binding"/>
    <property type="evidence" value="ECO:0007669"/>
    <property type="project" value="UniProtKB-UniRule"/>
</dbReference>
<dbReference type="GO" id="GO:0043103">
    <property type="term" value="P:hypoxanthine salvage"/>
    <property type="evidence" value="ECO:0007669"/>
    <property type="project" value="UniProtKB-UniRule"/>
</dbReference>
<evidence type="ECO:0000256" key="4">
    <source>
        <dbReference type="ARBA" id="ARBA00023080"/>
    </source>
</evidence>
<keyword evidence="3 5" id="KW-0862">Zinc</keyword>
<protein>
    <recommendedName>
        <fullName evidence="5">Adenine deaminase</fullName>
        <shortName evidence="5">ADE</shortName>
        <ecNumber evidence="5">3.5.4.2</ecNumber>
    </recommendedName>
    <alternativeName>
        <fullName evidence="5">Adenine aminohydrolase</fullName>
        <shortName evidence="5">AAH</shortName>
    </alternativeName>
</protein>
<evidence type="ECO:0000259" key="6">
    <source>
        <dbReference type="Pfam" id="PF00962"/>
    </source>
</evidence>
<dbReference type="Proteomes" id="UP001163821">
    <property type="component" value="Unassembled WGS sequence"/>
</dbReference>
<dbReference type="GO" id="GO:0005829">
    <property type="term" value="C:cytosol"/>
    <property type="evidence" value="ECO:0007669"/>
    <property type="project" value="TreeGrafter"/>
</dbReference>
<gene>
    <name evidence="7" type="ORF">N2K84_19140</name>
</gene>